<dbReference type="InterPro" id="IPR015917">
    <property type="entry name" value="Pept_C14A"/>
</dbReference>
<dbReference type="InterPro" id="IPR001309">
    <property type="entry name" value="Pept_C14_p20"/>
</dbReference>
<dbReference type="WBParaSite" id="maker-unitig_35710-snap-gene-0.1-mRNA-1">
    <property type="protein sequence ID" value="maker-unitig_35710-snap-gene-0.1-mRNA-1"/>
    <property type="gene ID" value="maker-unitig_35710-snap-gene-0.1"/>
</dbReference>
<dbReference type="PROSITE" id="PS50208">
    <property type="entry name" value="CASPASE_P20"/>
    <property type="match status" value="1"/>
</dbReference>
<comment type="similarity">
    <text evidence="1 2">Belongs to the peptidase C14A family.</text>
</comment>
<feature type="region of interest" description="Disordered" evidence="3">
    <location>
        <begin position="1"/>
        <end position="48"/>
    </location>
</feature>
<accession>A0A1I8FI01</accession>
<feature type="domain" description="Caspase family p20" evidence="5">
    <location>
        <begin position="409"/>
        <end position="540"/>
    </location>
</feature>
<evidence type="ECO:0000313" key="6">
    <source>
        <dbReference type="Proteomes" id="UP000095280"/>
    </source>
</evidence>
<protein>
    <submittedName>
        <fullName evidence="7">CASPASE_P20 domain-containing protein</fullName>
    </submittedName>
</protein>
<feature type="domain" description="Caspase family p10" evidence="4">
    <location>
        <begin position="567"/>
        <end position="657"/>
    </location>
</feature>
<dbReference type="PANTHER" id="PTHR22576">
    <property type="entry name" value="MUCOSA ASSOCIATED LYMPHOID TISSUE LYMPHOMA TRANSLOCATION PROTEIN 1/PARACASPASE"/>
    <property type="match status" value="1"/>
</dbReference>
<organism evidence="6 7">
    <name type="scientific">Macrostomum lignano</name>
    <dbReference type="NCBI Taxonomy" id="282301"/>
    <lineage>
        <taxon>Eukaryota</taxon>
        <taxon>Metazoa</taxon>
        <taxon>Spiralia</taxon>
        <taxon>Lophotrochozoa</taxon>
        <taxon>Platyhelminthes</taxon>
        <taxon>Rhabditophora</taxon>
        <taxon>Macrostomorpha</taxon>
        <taxon>Macrostomida</taxon>
        <taxon>Macrostomidae</taxon>
        <taxon>Macrostomum</taxon>
    </lineage>
</organism>
<dbReference type="AlphaFoldDB" id="A0A1I8FI01"/>
<dbReference type="GO" id="GO:0004197">
    <property type="term" value="F:cysteine-type endopeptidase activity"/>
    <property type="evidence" value="ECO:0007669"/>
    <property type="project" value="InterPro"/>
</dbReference>
<name>A0A1I8FI01_9PLAT</name>
<dbReference type="PROSITE" id="PS50207">
    <property type="entry name" value="CASPASE_P10"/>
    <property type="match status" value="1"/>
</dbReference>
<evidence type="ECO:0000256" key="2">
    <source>
        <dbReference type="RuleBase" id="RU003971"/>
    </source>
</evidence>
<dbReference type="SMART" id="SM00115">
    <property type="entry name" value="CASc"/>
    <property type="match status" value="1"/>
</dbReference>
<evidence type="ECO:0000256" key="1">
    <source>
        <dbReference type="ARBA" id="ARBA00010134"/>
    </source>
</evidence>
<evidence type="ECO:0000259" key="5">
    <source>
        <dbReference type="PROSITE" id="PS50208"/>
    </source>
</evidence>
<keyword evidence="6" id="KW-1185">Reference proteome</keyword>
<dbReference type="Pfam" id="PF00656">
    <property type="entry name" value="Peptidase_C14"/>
    <property type="match status" value="1"/>
</dbReference>
<proteinExistence type="inferred from homology"/>
<dbReference type="InterPro" id="IPR052039">
    <property type="entry name" value="Caspase-related_regulators"/>
</dbReference>
<dbReference type="PRINTS" id="PR00376">
    <property type="entry name" value="IL1BCENZYME"/>
</dbReference>
<dbReference type="InterPro" id="IPR002138">
    <property type="entry name" value="Pept_C14_p10"/>
</dbReference>
<dbReference type="Proteomes" id="UP000095280">
    <property type="component" value="Unplaced"/>
</dbReference>
<dbReference type="Gene3D" id="3.40.50.1460">
    <property type="match status" value="1"/>
</dbReference>
<evidence type="ECO:0000259" key="4">
    <source>
        <dbReference type="PROSITE" id="PS50207"/>
    </source>
</evidence>
<dbReference type="PROSITE" id="PS01122">
    <property type="entry name" value="CASPASE_CYS"/>
    <property type="match status" value="1"/>
</dbReference>
<dbReference type="InterPro" id="IPR029030">
    <property type="entry name" value="Caspase-like_dom_sf"/>
</dbReference>
<evidence type="ECO:0000256" key="3">
    <source>
        <dbReference type="SAM" id="MobiDB-lite"/>
    </source>
</evidence>
<sequence length="684" mass="75953">HLSHMEPKPHMRRIGSCSHSLRKDLTASSSSARQLDTKPLPSASTSLEQSIAHHTWRLPSATERAPIRNGSSVQIRSSDPELAFISLADSNAFQRHSLAIHQAAMNETNSCLQVGGDKRVAHMCRSTASISLANLQETAIRQLGRLNDETKLLSQVAVVNEVRFTDCLSVRDQQGNTPSMARCLLELQGSADSMQVSSFKSVLGSDCFITRLRNNALPFTAGAAARELKLLTPVSSGLVNECGTDCLSVRDRNEKHSRPSRLLGSSPRIRLLPSAWPTPNALPFTGPLGNEATNSCLKSSGWFSNSARSCLLKRGFNGITAAHLAAQYQDVETLSFIVDLLGVSVLDLRDASHFLPWKRKSVADYAKLNSQHGSQLTRWIAERRHQQRSQSEKTPTVPLHEDFYQVTNPQGFCLIININTYSTGSGEEERKGSERDVDRVRKLFRKLSFTIKEVQNPTTAEIDDFLNETKKSKELAKHGSFVCFLMAHGRKDPQGRDCIIDGHGVQSPVLELAAKFKASVCPDLAGKPKIFFVQACRGGSGTDEVTHRGLAVDQLPPEFAQNPALYPPESDFLFCFPTTEGQVSYRDPQTGSVFVQTLCDYIEQFYTEKHLEDIMILVRRHMAEKPYEFRNERGELIKYYCVAQTVSQLARQVSFDPSKAQKRSRSLQLFSLAELRKSGETGGE</sequence>
<reference evidence="7" key="1">
    <citation type="submission" date="2016-11" db="UniProtKB">
        <authorList>
            <consortium name="WormBaseParasite"/>
        </authorList>
    </citation>
    <scope>IDENTIFICATION</scope>
</reference>
<dbReference type="PANTHER" id="PTHR22576:SF41">
    <property type="entry name" value="CASPASE 14, APOPTOSIS-RELATED CYSTEINE PEPTIDASE"/>
    <property type="match status" value="1"/>
</dbReference>
<evidence type="ECO:0000313" key="7">
    <source>
        <dbReference type="WBParaSite" id="maker-unitig_35710-snap-gene-0.1-mRNA-1"/>
    </source>
</evidence>
<dbReference type="SUPFAM" id="SSF52129">
    <property type="entry name" value="Caspase-like"/>
    <property type="match status" value="1"/>
</dbReference>
<dbReference type="InterPro" id="IPR011600">
    <property type="entry name" value="Pept_C14_caspase"/>
</dbReference>
<dbReference type="GO" id="GO:0006508">
    <property type="term" value="P:proteolysis"/>
    <property type="evidence" value="ECO:0007669"/>
    <property type="project" value="InterPro"/>
</dbReference>
<dbReference type="InterPro" id="IPR033139">
    <property type="entry name" value="Caspase_cys_AS"/>
</dbReference>